<dbReference type="AlphaFoldDB" id="A0A3L6FSW3"/>
<dbReference type="Proteomes" id="UP000251960">
    <property type="component" value="Chromosome 2"/>
</dbReference>
<evidence type="ECO:0000313" key="1">
    <source>
        <dbReference type="EMBL" id="PWZ37985.1"/>
    </source>
</evidence>
<sequence length="21" mass="2517">MDNVTRDIQGEIPWCMLLRII</sequence>
<accession>A0A3L6FSW3</accession>
<comment type="caution">
    <text evidence="1">The sequence shown here is derived from an EMBL/GenBank/DDBJ whole genome shotgun (WGS) entry which is preliminary data.</text>
</comment>
<organism evidence="1">
    <name type="scientific">Zea mays</name>
    <name type="common">Maize</name>
    <dbReference type="NCBI Taxonomy" id="4577"/>
    <lineage>
        <taxon>Eukaryota</taxon>
        <taxon>Viridiplantae</taxon>
        <taxon>Streptophyta</taxon>
        <taxon>Embryophyta</taxon>
        <taxon>Tracheophyta</taxon>
        <taxon>Spermatophyta</taxon>
        <taxon>Magnoliopsida</taxon>
        <taxon>Liliopsida</taxon>
        <taxon>Poales</taxon>
        <taxon>Poaceae</taxon>
        <taxon>PACMAD clade</taxon>
        <taxon>Panicoideae</taxon>
        <taxon>Andropogonodae</taxon>
        <taxon>Andropogoneae</taxon>
        <taxon>Tripsacinae</taxon>
        <taxon>Zea</taxon>
    </lineage>
</organism>
<name>A0A3L6FSW3_MAIZE</name>
<dbReference type="EMBL" id="NCVQ01000003">
    <property type="protein sequence ID" value="PWZ37985.1"/>
    <property type="molecule type" value="Genomic_DNA"/>
</dbReference>
<gene>
    <name evidence="1" type="ORF">Zm00014a_043454</name>
</gene>
<protein>
    <submittedName>
        <fullName evidence="1">Uncharacterized protein</fullName>
    </submittedName>
</protein>
<reference evidence="1" key="1">
    <citation type="journal article" date="2018" name="Nat. Genet.">
        <title>Extensive intraspecific gene order and gene structural variations between Mo17 and other maize genomes.</title>
        <authorList>
            <person name="Sun S."/>
            <person name="Zhou Y."/>
            <person name="Chen J."/>
            <person name="Shi J."/>
            <person name="Zhao H."/>
            <person name="Zhao H."/>
            <person name="Song W."/>
            <person name="Zhang M."/>
            <person name="Cui Y."/>
            <person name="Dong X."/>
            <person name="Liu H."/>
            <person name="Ma X."/>
            <person name="Jiao Y."/>
            <person name="Wang B."/>
            <person name="Wei X."/>
            <person name="Stein J.C."/>
            <person name="Glaubitz J.C."/>
            <person name="Lu F."/>
            <person name="Yu G."/>
            <person name="Liang C."/>
            <person name="Fengler K."/>
            <person name="Li B."/>
            <person name="Rafalski A."/>
            <person name="Schnable P.S."/>
            <person name="Ware D.H."/>
            <person name="Buckler E.S."/>
            <person name="Lai J."/>
        </authorList>
    </citation>
    <scope>NUCLEOTIDE SEQUENCE [LARGE SCALE GENOMIC DNA]</scope>
    <source>
        <tissue evidence="1">Seedling</tissue>
    </source>
</reference>
<proteinExistence type="predicted"/>